<organism evidence="1">
    <name type="scientific">marine sediment metagenome</name>
    <dbReference type="NCBI Taxonomy" id="412755"/>
    <lineage>
        <taxon>unclassified sequences</taxon>
        <taxon>metagenomes</taxon>
        <taxon>ecological metagenomes</taxon>
    </lineage>
</organism>
<gene>
    <name evidence="1" type="ORF">LCGC14_2014830</name>
</gene>
<sequence>MGRQKGDPVLCGVGYASVGDGAPRIAMKKLTGTTGSTEGDSTSISHGLTQSKIIAFQVLVDSDAGNSIPPAFTVTAEYLYSAYLNSTNVVIMLATSSSGNLLTKAITVLIICEE</sequence>
<name>A0A0F9EZ95_9ZZZZ</name>
<protein>
    <submittedName>
        <fullName evidence="1">Uncharacterized protein</fullName>
    </submittedName>
</protein>
<evidence type="ECO:0000313" key="1">
    <source>
        <dbReference type="EMBL" id="KKL79438.1"/>
    </source>
</evidence>
<comment type="caution">
    <text evidence="1">The sequence shown here is derived from an EMBL/GenBank/DDBJ whole genome shotgun (WGS) entry which is preliminary data.</text>
</comment>
<reference evidence="1" key="1">
    <citation type="journal article" date="2015" name="Nature">
        <title>Complex archaea that bridge the gap between prokaryotes and eukaryotes.</title>
        <authorList>
            <person name="Spang A."/>
            <person name="Saw J.H."/>
            <person name="Jorgensen S.L."/>
            <person name="Zaremba-Niedzwiedzka K."/>
            <person name="Martijn J."/>
            <person name="Lind A.E."/>
            <person name="van Eijk R."/>
            <person name="Schleper C."/>
            <person name="Guy L."/>
            <person name="Ettema T.J."/>
        </authorList>
    </citation>
    <scope>NUCLEOTIDE SEQUENCE</scope>
</reference>
<dbReference type="AlphaFoldDB" id="A0A0F9EZ95"/>
<proteinExistence type="predicted"/>
<accession>A0A0F9EZ95</accession>
<dbReference type="EMBL" id="LAZR01023172">
    <property type="protein sequence ID" value="KKL79438.1"/>
    <property type="molecule type" value="Genomic_DNA"/>
</dbReference>